<dbReference type="STRING" id="1071380.I2GXU3"/>
<dbReference type="Proteomes" id="UP000002866">
    <property type="component" value="Chromosome 2"/>
</dbReference>
<evidence type="ECO:0000256" key="3">
    <source>
        <dbReference type="ARBA" id="ARBA00022692"/>
    </source>
</evidence>
<dbReference type="RefSeq" id="XP_004178464.1">
    <property type="nucleotide sequence ID" value="XM_004178416.1"/>
</dbReference>
<feature type="transmembrane region" description="Helical" evidence="7">
    <location>
        <begin position="85"/>
        <end position="103"/>
    </location>
</feature>
<proteinExistence type="inferred from homology"/>
<comment type="similarity">
    <text evidence="2">Belongs to the INSIG family.</text>
</comment>
<dbReference type="EMBL" id="HE806317">
    <property type="protein sequence ID" value="CCH58945.1"/>
    <property type="molecule type" value="Genomic_DNA"/>
</dbReference>
<feature type="transmembrane region" description="Helical" evidence="7">
    <location>
        <begin position="223"/>
        <end position="242"/>
    </location>
</feature>
<dbReference type="AlphaFoldDB" id="I2GXU3"/>
<dbReference type="GO" id="GO:0016126">
    <property type="term" value="P:sterol biosynthetic process"/>
    <property type="evidence" value="ECO:0007669"/>
    <property type="project" value="TreeGrafter"/>
</dbReference>
<evidence type="ECO:0000256" key="4">
    <source>
        <dbReference type="ARBA" id="ARBA00022824"/>
    </source>
</evidence>
<keyword evidence="5 7" id="KW-1133">Transmembrane helix</keyword>
<comment type="subcellular location">
    <subcellularLocation>
        <location evidence="1">Endoplasmic reticulum membrane</location>
        <topology evidence="1">Multi-pass membrane protein</topology>
    </subcellularLocation>
</comment>
<dbReference type="OMA" id="IEWSSFL"/>
<gene>
    <name evidence="8" type="primary">TBLA0B01020</name>
    <name evidence="8" type="ORF">TBLA_0B01020</name>
</gene>
<name>I2GXU3_HENB6</name>
<dbReference type="GO" id="GO:0005789">
    <property type="term" value="C:endoplasmic reticulum membrane"/>
    <property type="evidence" value="ECO:0007669"/>
    <property type="project" value="UniProtKB-SubCell"/>
</dbReference>
<dbReference type="PANTHER" id="PTHR15301">
    <property type="entry name" value="INSULIN-INDUCED GENE 1"/>
    <property type="match status" value="1"/>
</dbReference>
<dbReference type="OrthoDB" id="205546at2759"/>
<evidence type="ECO:0000256" key="5">
    <source>
        <dbReference type="ARBA" id="ARBA00022989"/>
    </source>
</evidence>
<dbReference type="Pfam" id="PF07281">
    <property type="entry name" value="INSIG"/>
    <property type="match status" value="1"/>
</dbReference>
<reference evidence="8 9" key="1">
    <citation type="journal article" date="2011" name="Proc. Natl. Acad. Sci. U.S.A.">
        <title>Evolutionary erosion of yeast sex chromosomes by mating-type switching accidents.</title>
        <authorList>
            <person name="Gordon J.L."/>
            <person name="Armisen D."/>
            <person name="Proux-Wera E."/>
            <person name="Oheigeartaigh S.S."/>
            <person name="Byrne K.P."/>
            <person name="Wolfe K.H."/>
        </authorList>
    </citation>
    <scope>NUCLEOTIDE SEQUENCE [LARGE SCALE GENOMIC DNA]</scope>
    <source>
        <strain evidence="9">ATCC 34711 / CBS 6284 / DSM 70876 / NBRC 10599 / NRRL Y-10934 / UCD 77-7</strain>
    </source>
</reference>
<dbReference type="InterPro" id="IPR025929">
    <property type="entry name" value="INSIG_fam"/>
</dbReference>
<dbReference type="HOGENOM" id="CLU_088332_0_0_1"/>
<evidence type="ECO:0000256" key="6">
    <source>
        <dbReference type="ARBA" id="ARBA00023136"/>
    </source>
</evidence>
<dbReference type="KEGG" id="tbl:TBLA_0B01020"/>
<sequence length="275" mass="30908">MKDTNLSKTNYTQQSRDSINNLTKPTLYSIYDDDITKTASNDLYDTINMKSNKNSLFGDAPSSSSTSLLINSSSHNLHASTTDQLWNSFLKLLILSIFGILYHELSIQLYDNHDLKSGLTSKPLNLGVTLAQSLTLGIIPKWVSYGFEGIFFGLLIPCIDTLFHIKIKKHTYSNTSILKSCNVLLGVTYGIRKLEWSSSLQASGAWALLNIILWLFFDGTISMFLSCGVIGICCSTVCWILMDWKSEFGQLLYFVDFYFLGLLLFGQLGRYLFKA</sequence>
<dbReference type="PANTHER" id="PTHR15301:SF3">
    <property type="entry name" value="PROTEIN NSG1-RELATED"/>
    <property type="match status" value="1"/>
</dbReference>
<keyword evidence="3 7" id="KW-0812">Transmembrane</keyword>
<evidence type="ECO:0000313" key="9">
    <source>
        <dbReference type="Proteomes" id="UP000002866"/>
    </source>
</evidence>
<evidence type="ECO:0000313" key="8">
    <source>
        <dbReference type="EMBL" id="CCH58945.1"/>
    </source>
</evidence>
<evidence type="ECO:0000256" key="1">
    <source>
        <dbReference type="ARBA" id="ARBA00004477"/>
    </source>
</evidence>
<evidence type="ECO:0000256" key="7">
    <source>
        <dbReference type="SAM" id="Phobius"/>
    </source>
</evidence>
<feature type="transmembrane region" description="Helical" evidence="7">
    <location>
        <begin position="251"/>
        <end position="273"/>
    </location>
</feature>
<organism evidence="8 9">
    <name type="scientific">Henningerozyma blattae (strain ATCC 34711 / CBS 6284 / DSM 70876 / NBRC 10599 / NRRL Y-10934 / UCD 77-7)</name>
    <name type="common">Yeast</name>
    <name type="synonym">Tetrapisispora blattae</name>
    <dbReference type="NCBI Taxonomy" id="1071380"/>
    <lineage>
        <taxon>Eukaryota</taxon>
        <taxon>Fungi</taxon>
        <taxon>Dikarya</taxon>
        <taxon>Ascomycota</taxon>
        <taxon>Saccharomycotina</taxon>
        <taxon>Saccharomycetes</taxon>
        <taxon>Saccharomycetales</taxon>
        <taxon>Saccharomycetaceae</taxon>
        <taxon>Henningerozyma</taxon>
    </lineage>
</organism>
<dbReference type="InParanoid" id="I2GXU3"/>
<evidence type="ECO:0000256" key="2">
    <source>
        <dbReference type="ARBA" id="ARBA00007475"/>
    </source>
</evidence>
<protein>
    <recommendedName>
        <fullName evidence="10">Protein NSG2</fullName>
    </recommendedName>
</protein>
<accession>I2GXU3</accession>
<feature type="transmembrane region" description="Helical" evidence="7">
    <location>
        <begin position="149"/>
        <end position="167"/>
    </location>
</feature>
<keyword evidence="9" id="KW-1185">Reference proteome</keyword>
<dbReference type="FunCoup" id="I2GXU3">
    <property type="interactions" value="30"/>
</dbReference>
<keyword evidence="4" id="KW-0256">Endoplasmic reticulum</keyword>
<dbReference type="GeneID" id="14494109"/>
<dbReference type="eggNOG" id="KOG4363">
    <property type="taxonomic scope" value="Eukaryota"/>
</dbReference>
<evidence type="ECO:0008006" key="10">
    <source>
        <dbReference type="Google" id="ProtNLM"/>
    </source>
</evidence>
<keyword evidence="6 7" id="KW-0472">Membrane</keyword>